<accession>A0A8J6JPQ8</accession>
<proteinExistence type="predicted"/>
<evidence type="ECO:0000313" key="2">
    <source>
        <dbReference type="EMBL" id="MBC5738015.1"/>
    </source>
</evidence>
<gene>
    <name evidence="2" type="ORF">H8S62_13465</name>
</gene>
<evidence type="ECO:0000313" key="3">
    <source>
        <dbReference type="Proteomes" id="UP000607645"/>
    </source>
</evidence>
<feature type="domain" description="Cysteine-rich small" evidence="1">
    <location>
        <begin position="27"/>
        <end position="105"/>
    </location>
</feature>
<dbReference type="InterPro" id="IPR007212">
    <property type="entry name" value="Zf-like"/>
</dbReference>
<name>A0A8J6JPQ8_9FIRM</name>
<evidence type="ECO:0000259" key="1">
    <source>
        <dbReference type="Pfam" id="PF04071"/>
    </source>
</evidence>
<dbReference type="Proteomes" id="UP000607645">
    <property type="component" value="Unassembled WGS sequence"/>
</dbReference>
<organism evidence="2 3">
    <name type="scientific">Lawsonibacter faecis</name>
    <dbReference type="NCBI Taxonomy" id="2763052"/>
    <lineage>
        <taxon>Bacteria</taxon>
        <taxon>Bacillati</taxon>
        <taxon>Bacillota</taxon>
        <taxon>Clostridia</taxon>
        <taxon>Eubacteriales</taxon>
        <taxon>Oscillospiraceae</taxon>
        <taxon>Lawsonibacter</taxon>
    </lineage>
</organism>
<dbReference type="Pfam" id="PF04071">
    <property type="entry name" value="zf-like"/>
    <property type="match status" value="1"/>
</dbReference>
<keyword evidence="3" id="KW-1185">Reference proteome</keyword>
<comment type="caution">
    <text evidence="2">The sequence shown here is derived from an EMBL/GenBank/DDBJ whole genome shotgun (WGS) entry which is preliminary data.</text>
</comment>
<protein>
    <submittedName>
        <fullName evidence="2">Cysteine-rich small domain-containing protein</fullName>
    </submittedName>
</protein>
<dbReference type="EMBL" id="JACOPQ010000011">
    <property type="protein sequence ID" value="MBC5738015.1"/>
    <property type="molecule type" value="Genomic_DNA"/>
</dbReference>
<sequence>MPAGPCREGKEQTVKEEKAFWEGKSFSFFSNQSCEFYPCHPVAEGMDFNCLFCYCPLYMLGRRCGGSFTYLENGVKDCSRCLLPHRRENYGLISESFQKIAQTMAEQERGDGGADTMWDRQE</sequence>
<dbReference type="AlphaFoldDB" id="A0A8J6JPQ8"/>
<reference evidence="2" key="1">
    <citation type="submission" date="2020-08" db="EMBL/GenBank/DDBJ databases">
        <title>Genome public.</title>
        <authorList>
            <person name="Liu C."/>
            <person name="Sun Q."/>
        </authorList>
    </citation>
    <scope>NUCLEOTIDE SEQUENCE</scope>
    <source>
        <strain evidence="2">NSJ-52</strain>
    </source>
</reference>